<evidence type="ECO:0000313" key="2">
    <source>
        <dbReference type="Proteomes" id="UP000054565"/>
    </source>
</evidence>
<proteinExistence type="predicted"/>
<dbReference type="Proteomes" id="UP000054565">
    <property type="component" value="Unassembled WGS sequence"/>
</dbReference>
<dbReference type="AlphaFoldDB" id="A0A0J6YA16"/>
<name>A0A0J6YA16_COCIT</name>
<gene>
    <name evidence="1" type="ORF">CIRG_04271</name>
</gene>
<evidence type="ECO:0000313" key="1">
    <source>
        <dbReference type="EMBL" id="KMP04590.1"/>
    </source>
</evidence>
<sequence>MSLADTTKQALVQICVHVLLMAFEKEIAMQQSDAVVPNLQKPVSNIAWK</sequence>
<dbReference type="EMBL" id="DS028095">
    <property type="protein sequence ID" value="KMP04590.1"/>
    <property type="molecule type" value="Genomic_DNA"/>
</dbReference>
<organism evidence="1 2">
    <name type="scientific">Coccidioides immitis RMSCC 2394</name>
    <dbReference type="NCBI Taxonomy" id="404692"/>
    <lineage>
        <taxon>Eukaryota</taxon>
        <taxon>Fungi</taxon>
        <taxon>Dikarya</taxon>
        <taxon>Ascomycota</taxon>
        <taxon>Pezizomycotina</taxon>
        <taxon>Eurotiomycetes</taxon>
        <taxon>Eurotiomycetidae</taxon>
        <taxon>Onygenales</taxon>
        <taxon>Onygenaceae</taxon>
        <taxon>Coccidioides</taxon>
    </lineage>
</organism>
<protein>
    <submittedName>
        <fullName evidence="1">Uncharacterized protein</fullName>
    </submittedName>
</protein>
<reference evidence="2" key="1">
    <citation type="journal article" date="2010" name="Genome Res.">
        <title>Population genomic sequencing of Coccidioides fungi reveals recent hybridization and transposon control.</title>
        <authorList>
            <person name="Neafsey D.E."/>
            <person name="Barker B.M."/>
            <person name="Sharpton T.J."/>
            <person name="Stajich J.E."/>
            <person name="Park D.J."/>
            <person name="Whiston E."/>
            <person name="Hung C.-Y."/>
            <person name="McMahan C."/>
            <person name="White J."/>
            <person name="Sykes S."/>
            <person name="Heiman D."/>
            <person name="Young S."/>
            <person name="Zeng Q."/>
            <person name="Abouelleil A."/>
            <person name="Aftuck L."/>
            <person name="Bessette D."/>
            <person name="Brown A."/>
            <person name="FitzGerald M."/>
            <person name="Lui A."/>
            <person name="Macdonald J.P."/>
            <person name="Priest M."/>
            <person name="Orbach M.J."/>
            <person name="Galgiani J.N."/>
            <person name="Kirkland T.N."/>
            <person name="Cole G.T."/>
            <person name="Birren B.W."/>
            <person name="Henn M.R."/>
            <person name="Taylor J.W."/>
            <person name="Rounsley S.D."/>
        </authorList>
    </citation>
    <scope>NUCLEOTIDE SEQUENCE [LARGE SCALE GENOMIC DNA]</scope>
    <source>
        <strain evidence="2">RMSCC 2394</strain>
    </source>
</reference>
<accession>A0A0J6YA16</accession>